<evidence type="ECO:0000313" key="1">
    <source>
        <dbReference type="EMBL" id="KNF07789.1"/>
    </source>
</evidence>
<name>A0A0L0W8B1_GOTPU</name>
<proteinExistence type="predicted"/>
<keyword evidence="2" id="KW-1185">Reference proteome</keyword>
<protein>
    <submittedName>
        <fullName evidence="1">Uncharacterized protein</fullName>
    </submittedName>
</protein>
<comment type="caution">
    <text evidence="1">The sequence shown here is derived from an EMBL/GenBank/DDBJ whole genome shotgun (WGS) entry which is preliminary data.</text>
</comment>
<sequence>MPEIFVRLKEPVDPKEYKKYEVEEYTVYLFEDAETEDTITIKLSDRVSDLPDQEIVVEGLFL</sequence>
<gene>
    <name evidence="1" type="ORF">CLPU_12c00620</name>
</gene>
<dbReference type="AlphaFoldDB" id="A0A0L0W8B1"/>
<accession>A0A0L0W8B1</accession>
<evidence type="ECO:0000313" key="2">
    <source>
        <dbReference type="Proteomes" id="UP000037267"/>
    </source>
</evidence>
<dbReference type="EMBL" id="LGSS01000012">
    <property type="protein sequence ID" value="KNF07789.1"/>
    <property type="molecule type" value="Genomic_DNA"/>
</dbReference>
<dbReference type="RefSeq" id="WP_050355915.1">
    <property type="nucleotide sequence ID" value="NZ_LGSS01000012.1"/>
</dbReference>
<dbReference type="Proteomes" id="UP000037267">
    <property type="component" value="Unassembled WGS sequence"/>
</dbReference>
<reference evidence="2" key="1">
    <citation type="submission" date="2015-07" db="EMBL/GenBank/DDBJ databases">
        <title>Draft genome sequence of the purine-degrading Gottschalkia purinilyticum DSM 1384 (formerly Clostridium purinilyticum).</title>
        <authorList>
            <person name="Poehlein A."/>
            <person name="Schiel-Bengelsdorf B."/>
            <person name="Bengelsdorf F.R."/>
            <person name="Daniel R."/>
            <person name="Duerre P."/>
        </authorList>
    </citation>
    <scope>NUCLEOTIDE SEQUENCE [LARGE SCALE GENOMIC DNA]</scope>
    <source>
        <strain evidence="2">DSM 1384</strain>
    </source>
</reference>
<organism evidence="1 2">
    <name type="scientific">Gottschalkia purinilytica</name>
    <name type="common">Clostridium purinilyticum</name>
    <dbReference type="NCBI Taxonomy" id="1503"/>
    <lineage>
        <taxon>Bacteria</taxon>
        <taxon>Bacillati</taxon>
        <taxon>Bacillota</taxon>
        <taxon>Tissierellia</taxon>
        <taxon>Tissierellales</taxon>
        <taxon>Gottschalkiaceae</taxon>
        <taxon>Gottschalkia</taxon>
    </lineage>
</organism>